<feature type="chain" id="PRO_5037978371" description="Outer membrane protein beta-barrel domain-containing protein" evidence="2">
    <location>
        <begin position="20"/>
        <end position="434"/>
    </location>
</feature>
<organism evidence="3 4">
    <name type="scientific">Candidatus Avelusimicrobium gallicola</name>
    <dbReference type="NCBI Taxonomy" id="2562704"/>
    <lineage>
        <taxon>Bacteria</taxon>
        <taxon>Pseudomonadati</taxon>
        <taxon>Elusimicrobiota</taxon>
        <taxon>Elusimicrobia</taxon>
        <taxon>Elusimicrobiales</taxon>
        <taxon>Elusimicrobiaceae</taxon>
        <taxon>Candidatus Avelusimicrobium</taxon>
    </lineage>
</organism>
<name>A0A928DQL9_9BACT</name>
<dbReference type="Proteomes" id="UP000725649">
    <property type="component" value="Unassembled WGS sequence"/>
</dbReference>
<accession>A0A928DQL9</accession>
<evidence type="ECO:0000256" key="1">
    <source>
        <dbReference type="SAM" id="MobiDB-lite"/>
    </source>
</evidence>
<dbReference type="InterPro" id="IPR011250">
    <property type="entry name" value="OMP/PagP_B-barrel"/>
</dbReference>
<feature type="signal peptide" evidence="2">
    <location>
        <begin position="1"/>
        <end position="19"/>
    </location>
</feature>
<proteinExistence type="predicted"/>
<reference evidence="3" key="1">
    <citation type="submission" date="2019-04" db="EMBL/GenBank/DDBJ databases">
        <title>Evolution of Biomass-Degrading Anaerobic Consortia Revealed by Metagenomics.</title>
        <authorList>
            <person name="Peng X."/>
        </authorList>
    </citation>
    <scope>NUCLEOTIDE SEQUENCE</scope>
    <source>
        <strain evidence="3">SIG66</strain>
    </source>
</reference>
<evidence type="ECO:0000313" key="4">
    <source>
        <dbReference type="Proteomes" id="UP000725649"/>
    </source>
</evidence>
<feature type="region of interest" description="Disordered" evidence="1">
    <location>
        <begin position="203"/>
        <end position="224"/>
    </location>
</feature>
<evidence type="ECO:0000256" key="2">
    <source>
        <dbReference type="SAM" id="SignalP"/>
    </source>
</evidence>
<dbReference type="EMBL" id="SUVG01000003">
    <property type="protein sequence ID" value="MBE6421175.1"/>
    <property type="molecule type" value="Genomic_DNA"/>
</dbReference>
<comment type="caution">
    <text evidence="3">The sequence shown here is derived from an EMBL/GenBank/DDBJ whole genome shotgun (WGS) entry which is preliminary data.</text>
</comment>
<dbReference type="Gene3D" id="2.40.160.20">
    <property type="match status" value="1"/>
</dbReference>
<keyword evidence="2" id="KW-0732">Signal</keyword>
<evidence type="ECO:0008006" key="5">
    <source>
        <dbReference type="Google" id="ProtNLM"/>
    </source>
</evidence>
<protein>
    <recommendedName>
        <fullName evidence="5">Outer membrane protein beta-barrel domain-containing protein</fullName>
    </recommendedName>
</protein>
<gene>
    <name evidence="3" type="ORF">E7027_03465</name>
</gene>
<dbReference type="SUPFAM" id="SSF56925">
    <property type="entry name" value="OMPA-like"/>
    <property type="match status" value="1"/>
</dbReference>
<evidence type="ECO:0000313" key="3">
    <source>
        <dbReference type="EMBL" id="MBE6421175.1"/>
    </source>
</evidence>
<dbReference type="AlphaFoldDB" id="A0A928DQL9"/>
<sequence>MKRAFVVLSILLVAAVLNAETIKMKDGNLISGSIVAQTEYTLNLATSYGTITLNQREIEQILPDKHRLVLKGGTQLIGVILDLDEFNLKLQTDDGAVVNVDMPQIVSIENYDYDQGKEAQKEYVKENLQRQEAAQTAAQTAQTVAQTGKVEAAGGLTFDSDIDQVFGAQNATVVNGKVITPEARVEQTAPQKMTDEEAFIKGEQATEKTVQTQPAEKSKPAKKKTKFNEKNFSKYFAIQAGAMPLDLMLDNSAEAGYESETEPYDVGGTSVMVSGKYLWRLKESNFWLGPTLTIGNISNSSFVDKDPNVADANNAVTPGEDLPYPDPQVKTSGQIIQVGAAAHYYLTPNSPLAFYLTASAMYEMLKLNYRGEIQSHSVKSNGFAGAVGIGVETWVDDVMLGLEARQVFAQRSGALKDSAESNTVIQAQLSWKFE</sequence>